<dbReference type="PROSITE" id="PS50106">
    <property type="entry name" value="PDZ"/>
    <property type="match status" value="1"/>
</dbReference>
<evidence type="ECO:0000313" key="6">
    <source>
        <dbReference type="Proteomes" id="UP000297693"/>
    </source>
</evidence>
<dbReference type="Proteomes" id="UP000297693">
    <property type="component" value="Unassembled WGS sequence"/>
</dbReference>
<dbReference type="Gene3D" id="2.30.42.10">
    <property type="match status" value="1"/>
</dbReference>
<accession>A0A4R9K732</accession>
<keyword evidence="1" id="KW-0645">Protease</keyword>
<dbReference type="PANTHER" id="PTHR45980:SF9">
    <property type="entry name" value="PROTEASE DO-LIKE 10, MITOCHONDRIAL-RELATED"/>
    <property type="match status" value="1"/>
</dbReference>
<protein>
    <submittedName>
        <fullName evidence="5">PDZ domain-containing protein</fullName>
    </submittedName>
</protein>
<comment type="caution">
    <text evidence="5">The sequence shown here is derived from an EMBL/GenBank/DDBJ whole genome shotgun (WGS) entry which is preliminary data.</text>
</comment>
<dbReference type="Pfam" id="PF17815">
    <property type="entry name" value="PDZ_3"/>
    <property type="match status" value="1"/>
</dbReference>
<dbReference type="SUPFAM" id="SSF50156">
    <property type="entry name" value="PDZ domain-like"/>
    <property type="match status" value="1"/>
</dbReference>
<dbReference type="GO" id="GO:0004252">
    <property type="term" value="F:serine-type endopeptidase activity"/>
    <property type="evidence" value="ECO:0007669"/>
    <property type="project" value="TreeGrafter"/>
</dbReference>
<dbReference type="Gene3D" id="3.20.190.20">
    <property type="match status" value="1"/>
</dbReference>
<dbReference type="InterPro" id="IPR036034">
    <property type="entry name" value="PDZ_sf"/>
</dbReference>
<gene>
    <name evidence="5" type="ORF">EHQ58_07105</name>
</gene>
<dbReference type="EMBL" id="RQGD01000022">
    <property type="protein sequence ID" value="TGL60397.1"/>
    <property type="molecule type" value="Genomic_DNA"/>
</dbReference>
<dbReference type="InterPro" id="IPR041517">
    <property type="entry name" value="DEGP_PDZ"/>
</dbReference>
<evidence type="ECO:0000256" key="3">
    <source>
        <dbReference type="ARBA" id="ARBA00022825"/>
    </source>
</evidence>
<dbReference type="InterPro" id="IPR001478">
    <property type="entry name" value="PDZ"/>
</dbReference>
<sequence>MPIMKSKMILFIFVFFLIQNLLYAYEIENSNSVDIQVSFQKISHQNPWLVGEPFSKKGKAIHLGKGQFFTVTLAAQKPLLAEMDSYDYSVPKLKITAYDPETGFTLLQAIDTDRLSKQVFIDEKSVQKSCRSGKTRYVSLPFSKTPLKAFLLEKKESDEPNFSFQNSVVCGITYQDLLIPTEYIRFFLNGNGYFRSFPHPGWMYDVQLTPSERAYYSRDIGRGILVTDSFPGIGPAYSLFPGDLVIGINGVTLQNLKDWDKYDRVMDLILRDAKGQLKKAGAKTNLIVYRNHQKLLVSYPLGVYKTDHFLIPEQAPNRNPVYLIVGGFFFTELTGSYIKEFGSEYRVKSEKKLVYLTDFYQKKTHPIRERIVILSRVFPLDGNVGYQDFQDLILETVNGARITSLEQLKTKMDREDTNSFAFEFSGGKIAIFSRRDIVDLKTELQNIYKIDRIQNLEE</sequence>
<keyword evidence="6" id="KW-1185">Reference proteome</keyword>
<dbReference type="OrthoDB" id="336629at2"/>
<feature type="domain" description="PDZ" evidence="4">
    <location>
        <begin position="205"/>
        <end position="292"/>
    </location>
</feature>
<evidence type="ECO:0000259" key="4">
    <source>
        <dbReference type="PROSITE" id="PS50106"/>
    </source>
</evidence>
<organism evidence="5 6">
    <name type="scientific">Leptospira ognonensis</name>
    <dbReference type="NCBI Taxonomy" id="2484945"/>
    <lineage>
        <taxon>Bacteria</taxon>
        <taxon>Pseudomonadati</taxon>
        <taxon>Spirochaetota</taxon>
        <taxon>Spirochaetia</taxon>
        <taxon>Leptospirales</taxon>
        <taxon>Leptospiraceae</taxon>
        <taxon>Leptospira</taxon>
    </lineage>
</organism>
<dbReference type="GO" id="GO:0006508">
    <property type="term" value="P:proteolysis"/>
    <property type="evidence" value="ECO:0007669"/>
    <property type="project" value="UniProtKB-KW"/>
</dbReference>
<proteinExistence type="predicted"/>
<evidence type="ECO:0000256" key="1">
    <source>
        <dbReference type="ARBA" id="ARBA00022670"/>
    </source>
</evidence>
<dbReference type="PANTHER" id="PTHR45980">
    <property type="match status" value="1"/>
</dbReference>
<keyword evidence="2" id="KW-0378">Hydrolase</keyword>
<evidence type="ECO:0000256" key="2">
    <source>
        <dbReference type="ARBA" id="ARBA00022801"/>
    </source>
</evidence>
<dbReference type="InterPro" id="IPR046449">
    <property type="entry name" value="DEGP_PDZ_sf"/>
</dbReference>
<keyword evidence="3" id="KW-0720">Serine protease</keyword>
<dbReference type="AlphaFoldDB" id="A0A4R9K732"/>
<evidence type="ECO:0000313" key="5">
    <source>
        <dbReference type="EMBL" id="TGL60397.1"/>
    </source>
</evidence>
<reference evidence="5" key="1">
    <citation type="journal article" date="2019" name="PLoS Negl. Trop. Dis.">
        <title>Revisiting the worldwide diversity of Leptospira species in the environment.</title>
        <authorList>
            <person name="Vincent A.T."/>
            <person name="Schiettekatte O."/>
            <person name="Bourhy P."/>
            <person name="Veyrier F.J."/>
            <person name="Picardeau M."/>
        </authorList>
    </citation>
    <scope>NUCLEOTIDE SEQUENCE [LARGE SCALE GENOMIC DNA]</scope>
    <source>
        <strain evidence="5">201702476</strain>
    </source>
</reference>
<name>A0A4R9K732_9LEPT</name>